<comment type="caution">
    <text evidence="7">The sequence shown here is derived from an EMBL/GenBank/DDBJ whole genome shotgun (WGS) entry which is preliminary data.</text>
</comment>
<gene>
    <name evidence="7" type="ORF">BBOU_1022</name>
</gene>
<feature type="transmembrane region" description="Helical" evidence="5">
    <location>
        <begin position="20"/>
        <end position="44"/>
    </location>
</feature>
<keyword evidence="4 5" id="KW-0472">Membrane</keyword>
<keyword evidence="3 5" id="KW-1133">Transmembrane helix</keyword>
<keyword evidence="2 5" id="KW-0812">Transmembrane</keyword>
<evidence type="ECO:0000256" key="3">
    <source>
        <dbReference type="ARBA" id="ARBA00022989"/>
    </source>
</evidence>
<dbReference type="RefSeq" id="WP_026503136.1">
    <property type="nucleotide sequence ID" value="NZ_JGYQ01000015.1"/>
</dbReference>
<dbReference type="GO" id="GO:0016020">
    <property type="term" value="C:membrane"/>
    <property type="evidence" value="ECO:0007669"/>
    <property type="project" value="UniProtKB-SubCell"/>
</dbReference>
<accession>A0A086ZKK1</accession>
<evidence type="ECO:0000256" key="5">
    <source>
        <dbReference type="SAM" id="Phobius"/>
    </source>
</evidence>
<dbReference type="GeneID" id="303204134"/>
<keyword evidence="8" id="KW-1185">Reference proteome</keyword>
<feature type="domain" description="ABC-2 type transporter transmembrane" evidence="6">
    <location>
        <begin position="397"/>
        <end position="708"/>
    </location>
</feature>
<dbReference type="PANTHER" id="PTHR43077">
    <property type="entry name" value="TRANSPORT PERMEASE YVFS-RELATED"/>
    <property type="match status" value="1"/>
</dbReference>
<evidence type="ECO:0000256" key="2">
    <source>
        <dbReference type="ARBA" id="ARBA00022692"/>
    </source>
</evidence>
<dbReference type="Proteomes" id="UP000029093">
    <property type="component" value="Unassembled WGS sequence"/>
</dbReference>
<feature type="domain" description="ABC-2 type transporter transmembrane" evidence="6">
    <location>
        <begin position="22"/>
        <end position="227"/>
    </location>
</feature>
<name>A0A086ZKK1_9BIFI</name>
<comment type="subcellular location">
    <subcellularLocation>
        <location evidence="1">Membrane</location>
        <topology evidence="1">Multi-pass membrane protein</topology>
    </subcellularLocation>
</comment>
<evidence type="ECO:0000256" key="1">
    <source>
        <dbReference type="ARBA" id="ARBA00004141"/>
    </source>
</evidence>
<feature type="transmembrane region" description="Helical" evidence="5">
    <location>
        <begin position="571"/>
        <end position="590"/>
    </location>
</feature>
<evidence type="ECO:0000313" key="8">
    <source>
        <dbReference type="Proteomes" id="UP000029093"/>
    </source>
</evidence>
<dbReference type="Pfam" id="PF12698">
    <property type="entry name" value="ABC2_membrane_3"/>
    <property type="match status" value="2"/>
</dbReference>
<dbReference type="PANTHER" id="PTHR43077:SF10">
    <property type="entry name" value="TRANSPORT PERMEASE PROTEIN"/>
    <property type="match status" value="1"/>
</dbReference>
<dbReference type="InterPro" id="IPR013525">
    <property type="entry name" value="ABC2_TM"/>
</dbReference>
<protein>
    <submittedName>
        <fullName evidence="7">Phage infection protein</fullName>
    </submittedName>
</protein>
<evidence type="ECO:0000256" key="4">
    <source>
        <dbReference type="ARBA" id="ARBA00023136"/>
    </source>
</evidence>
<dbReference type="EMBL" id="JGYQ01000015">
    <property type="protein sequence ID" value="KFI47051.1"/>
    <property type="molecule type" value="Genomic_DNA"/>
</dbReference>
<dbReference type="Gene3D" id="3.40.1710.10">
    <property type="entry name" value="abc type-2 transporter like domain"/>
    <property type="match status" value="1"/>
</dbReference>
<feature type="transmembrane region" description="Helical" evidence="5">
    <location>
        <begin position="528"/>
        <end position="550"/>
    </location>
</feature>
<feature type="transmembrane region" description="Helical" evidence="5">
    <location>
        <begin position="691"/>
        <end position="712"/>
    </location>
</feature>
<dbReference type="InterPro" id="IPR051328">
    <property type="entry name" value="T7SS_ABC-Transporter"/>
</dbReference>
<dbReference type="NCBIfam" id="TIGR03061">
    <property type="entry name" value="pip_yhgE_Nterm"/>
    <property type="match status" value="1"/>
</dbReference>
<dbReference type="OrthoDB" id="9811483at2"/>
<dbReference type="InterPro" id="IPR017500">
    <property type="entry name" value="Phage_infect_YhgE_N"/>
</dbReference>
<dbReference type="AlphaFoldDB" id="A0A086ZKK1"/>
<proteinExistence type="predicted"/>
<dbReference type="NCBIfam" id="TIGR03062">
    <property type="entry name" value="pip_yhgE_Cterm"/>
    <property type="match status" value="1"/>
</dbReference>
<evidence type="ECO:0000313" key="7">
    <source>
        <dbReference type="EMBL" id="KFI47051.1"/>
    </source>
</evidence>
<dbReference type="InterPro" id="IPR017501">
    <property type="entry name" value="Phage_infect_YhgE_C"/>
</dbReference>
<evidence type="ECO:0000259" key="6">
    <source>
        <dbReference type="Pfam" id="PF12698"/>
    </source>
</evidence>
<reference evidence="7 8" key="1">
    <citation type="submission" date="2014-03" db="EMBL/GenBank/DDBJ databases">
        <title>Genomics of Bifidobacteria.</title>
        <authorList>
            <person name="Ventura M."/>
            <person name="Milani C."/>
            <person name="Lugli G.A."/>
        </authorList>
    </citation>
    <scope>NUCLEOTIDE SEQUENCE [LARGE SCALE GENOMIC DNA]</scope>
    <source>
        <strain evidence="7 8">LMG 10736</strain>
    </source>
</reference>
<sequence>MKTAWKLFIGDMRRMFSNVVTIIIVIGLVVIPGLFTWFNVAAAWDPFANLNQLKIAVANTDKGYKSDLIPVRITVGDNVVNALRSNDQLDWTITSKDDAIDGAKSGKYYAAVIIPSSFSKDMMTFFSKDVRHAKLTYYTNEKINAVAPKITGQGADQVAAQVNRTFAQTIASVALSVASDLSNELNSPKATKLLTTFNANIGDMAGQLNDASSMLTTFAGLTGTAQSLLSSSNQLLDNLSVSAKNADDTLGGTKQGVKDITEAMTTSSKALTRAFNTSSSSYQAVADTIGTTLDNAGASASDTSASLRSQANIINQQITDFQSLRNSIASITLPDMTDTAAHDRIIAARDAVLGRLDTAIATQTKVRDAITAAADTVDSGKANAESQRDDITKLAKQAQQAISGLKTSYTKELKPQITSLTDSITSVSTTLDSGSDTLDSTLNDLDTTTQTAGDALTSIRKVLTSTATLLRDNGTRLSKLNDSLAQALNSGDMSEVRSILGNNPETLAASLAAPVKVSRKALFPIGSFGTGLTPFYTFLPLWVGALLLAVTLKTQVSSRIRKELGDPKPHVLFFGHYGVFAVLALLQSTFSCGGTLLFLRVHAVHPLLFMLTGWLSSLVYSFFMYAMVVSFYNVGKAIGVIMLAMQISGSGGGYPLQILPHFTTQISPFLPATHSITAMRAATAGIYGNEYWIAMGKLALFLIPALLVGLVIRKPVMRFNRWYAHTLEETKVIQ</sequence>
<organism evidence="7 8">
    <name type="scientific">Bifidobacterium boum</name>
    <dbReference type="NCBI Taxonomy" id="78343"/>
    <lineage>
        <taxon>Bacteria</taxon>
        <taxon>Bacillati</taxon>
        <taxon>Actinomycetota</taxon>
        <taxon>Actinomycetes</taxon>
        <taxon>Bifidobacteriales</taxon>
        <taxon>Bifidobacteriaceae</taxon>
        <taxon>Bifidobacterium</taxon>
    </lineage>
</organism>
<dbReference type="GO" id="GO:0140359">
    <property type="term" value="F:ABC-type transporter activity"/>
    <property type="evidence" value="ECO:0007669"/>
    <property type="project" value="InterPro"/>
</dbReference>